<keyword evidence="3" id="KW-1185">Reference proteome</keyword>
<dbReference type="AlphaFoldDB" id="A0A4R1B404"/>
<dbReference type="OrthoDB" id="8400810at2"/>
<dbReference type="InterPro" id="IPR006311">
    <property type="entry name" value="TAT_signal"/>
</dbReference>
<dbReference type="InterPro" id="IPR027056">
    <property type="entry name" value="Gluconate_2DH_su3"/>
</dbReference>
<name>A0A4R1B404_9PROT</name>
<accession>A0A4R1B404</accession>
<proteinExistence type="predicted"/>
<comment type="caution">
    <text evidence="2">The sequence shown here is derived from an EMBL/GenBank/DDBJ whole genome shotgun (WGS) entry which is preliminary data.</text>
</comment>
<dbReference type="Pfam" id="PF13618">
    <property type="entry name" value="Gluconate_2-dh3"/>
    <property type="match status" value="1"/>
</dbReference>
<evidence type="ECO:0000313" key="3">
    <source>
        <dbReference type="Proteomes" id="UP000295443"/>
    </source>
</evidence>
<keyword evidence="1" id="KW-1133">Transmembrane helix</keyword>
<evidence type="ECO:0000313" key="2">
    <source>
        <dbReference type="EMBL" id="TCJ12812.1"/>
    </source>
</evidence>
<keyword evidence="1" id="KW-0472">Membrane</keyword>
<organism evidence="2 3">
    <name type="scientific">Parasulfuritortus cantonensis</name>
    <dbReference type="NCBI Taxonomy" id="2528202"/>
    <lineage>
        <taxon>Bacteria</taxon>
        <taxon>Pseudomonadati</taxon>
        <taxon>Pseudomonadota</taxon>
        <taxon>Betaproteobacteria</taxon>
        <taxon>Nitrosomonadales</taxon>
        <taxon>Thiobacillaceae</taxon>
        <taxon>Parasulfuritortus</taxon>
    </lineage>
</organism>
<dbReference type="Proteomes" id="UP000295443">
    <property type="component" value="Unassembled WGS sequence"/>
</dbReference>
<dbReference type="PROSITE" id="PS51318">
    <property type="entry name" value="TAT"/>
    <property type="match status" value="1"/>
</dbReference>
<keyword evidence="1" id="KW-0812">Transmembrane</keyword>
<protein>
    <submittedName>
        <fullName evidence="2">Gluconate 2-dehydrogenase subunit 3 family protein</fullName>
    </submittedName>
</protein>
<dbReference type="RefSeq" id="WP_131447622.1">
    <property type="nucleotide sequence ID" value="NZ_SJZB01000042.1"/>
</dbReference>
<feature type="transmembrane region" description="Helical" evidence="1">
    <location>
        <begin position="31"/>
        <end position="51"/>
    </location>
</feature>
<sequence length="200" mass="22236">MREDGRRLAEADGARSRLAAWRVQLLDRRRFLLRLAGGSLAALFPLAGTAAPTLDAAARWRIVDAVQRHLFPSEPDAPGAAEIKALAYLRFMLGHDPDKADDGRFILQGAGWLDDMAQRLEQAPFGRLDEAGRERVLRAVEKSEAGANWLALLLLYVIEALLADPVYGGNPDGVGWRWLAHVPGYPHPPPGKRYMELRRR</sequence>
<evidence type="ECO:0000256" key="1">
    <source>
        <dbReference type="SAM" id="Phobius"/>
    </source>
</evidence>
<reference evidence="2 3" key="1">
    <citation type="submission" date="2019-03" db="EMBL/GenBank/DDBJ databases">
        <title>Genome sequence of Thiobacillaceae bacterium LSR1, a sulfur-oxidizing bacterium isolated from freshwater sediment.</title>
        <authorList>
            <person name="Li S."/>
        </authorList>
    </citation>
    <scope>NUCLEOTIDE SEQUENCE [LARGE SCALE GENOMIC DNA]</scope>
    <source>
        <strain evidence="2 3">LSR1</strain>
    </source>
</reference>
<gene>
    <name evidence="2" type="ORF">EZJ19_11270</name>
</gene>
<dbReference type="EMBL" id="SJZB01000042">
    <property type="protein sequence ID" value="TCJ12812.1"/>
    <property type="molecule type" value="Genomic_DNA"/>
</dbReference>